<evidence type="ECO:0000313" key="2">
    <source>
        <dbReference type="Proteomes" id="UP000008817"/>
    </source>
</evidence>
<sequence length="81" mass="8844">MPNPLAAGLAHSSRTALSQDSVMKSIRSSYVAASSSRRVSVDIVENPSPVATDIFFDHIPLGDDPVNARLRLNILPYRPQR</sequence>
<name>B3PTD1_RHIE6</name>
<evidence type="ECO:0000313" key="1">
    <source>
        <dbReference type="EMBL" id="ACE90191.1"/>
    </source>
</evidence>
<protein>
    <submittedName>
        <fullName evidence="1">Uncharacterized protein</fullName>
    </submittedName>
</protein>
<dbReference type="KEGG" id="rec:RHECIAT_CH0001210"/>
<organism evidence="1 2">
    <name type="scientific">Rhizobium etli (strain CIAT 652)</name>
    <dbReference type="NCBI Taxonomy" id="491916"/>
    <lineage>
        <taxon>Bacteria</taxon>
        <taxon>Pseudomonadati</taxon>
        <taxon>Pseudomonadota</taxon>
        <taxon>Alphaproteobacteria</taxon>
        <taxon>Hyphomicrobiales</taxon>
        <taxon>Rhizobiaceae</taxon>
        <taxon>Rhizobium/Agrobacterium group</taxon>
        <taxon>Rhizobium</taxon>
    </lineage>
</organism>
<gene>
    <name evidence="1" type="ordered locus">RHECIAT_CH0001210</name>
</gene>
<accession>B3PTD1</accession>
<proteinExistence type="predicted"/>
<dbReference type="HOGENOM" id="CLU_2571382_0_0_5"/>
<reference evidence="1 2" key="1">
    <citation type="submission" date="2008-04" db="EMBL/GenBank/DDBJ databases">
        <title>Genome diversity and DNA divergence of Rhizobium etli.</title>
        <authorList>
            <person name="Gonzalez V."/>
            <person name="Acosta J.L."/>
            <person name="Santamaria R.I."/>
            <person name="Bustos P."/>
            <person name="Hernandez-Gonzalez I.L."/>
            <person name="Fernandez J.L."/>
            <person name="Diaz R."/>
            <person name="Flores M."/>
            <person name="Mora J."/>
            <person name="Palacios R."/>
            <person name="Davila G."/>
        </authorList>
    </citation>
    <scope>NUCLEOTIDE SEQUENCE [LARGE SCALE GENOMIC DNA]</scope>
    <source>
        <strain evidence="1 2">CIAT 652</strain>
    </source>
</reference>
<dbReference type="AlphaFoldDB" id="B3PTD1"/>
<dbReference type="EMBL" id="CP001074">
    <property type="protein sequence ID" value="ACE90191.1"/>
    <property type="molecule type" value="Genomic_DNA"/>
</dbReference>
<dbReference type="Proteomes" id="UP000008817">
    <property type="component" value="Chromosome"/>
</dbReference>